<evidence type="ECO:0008006" key="5">
    <source>
        <dbReference type="Google" id="ProtNLM"/>
    </source>
</evidence>
<dbReference type="PANTHER" id="PTHR33740">
    <property type="entry name" value="GPI-ANCHORED ADHESIN-LIKE PROTEIN"/>
    <property type="match status" value="1"/>
</dbReference>
<dbReference type="EMBL" id="JAAIUW010000011">
    <property type="protein sequence ID" value="KAF7808938.1"/>
    <property type="molecule type" value="Genomic_DNA"/>
</dbReference>
<accession>A0A834W558</accession>
<comment type="caution">
    <text evidence="3">The sequence shown here is derived from an EMBL/GenBank/DDBJ whole genome shotgun (WGS) entry which is preliminary data.</text>
</comment>
<dbReference type="PANTHER" id="PTHR33740:SF1">
    <property type="entry name" value="SLH DOMAIN PROTEIN"/>
    <property type="match status" value="1"/>
</dbReference>
<keyword evidence="4" id="KW-1185">Reference proteome</keyword>
<keyword evidence="2" id="KW-0812">Transmembrane</keyword>
<evidence type="ECO:0000313" key="3">
    <source>
        <dbReference type="EMBL" id="KAF7808938.1"/>
    </source>
</evidence>
<gene>
    <name evidence="3" type="ORF">G2W53_035681</name>
</gene>
<evidence type="ECO:0000256" key="2">
    <source>
        <dbReference type="SAM" id="Phobius"/>
    </source>
</evidence>
<protein>
    <recommendedName>
        <fullName evidence="5">SLH domain-containing protein</fullName>
    </recommendedName>
</protein>
<reference evidence="3" key="1">
    <citation type="submission" date="2020-09" db="EMBL/GenBank/DDBJ databases">
        <title>Genome-Enabled Discovery of Anthraquinone Biosynthesis in Senna tora.</title>
        <authorList>
            <person name="Kang S.-H."/>
            <person name="Pandey R.P."/>
            <person name="Lee C.-M."/>
            <person name="Sim J.-S."/>
            <person name="Jeong J.-T."/>
            <person name="Choi B.-S."/>
            <person name="Jung M."/>
            <person name="Ginzburg D."/>
            <person name="Zhao K."/>
            <person name="Won S.Y."/>
            <person name="Oh T.-J."/>
            <person name="Yu Y."/>
            <person name="Kim N.-H."/>
            <person name="Lee O.R."/>
            <person name="Lee T.-H."/>
            <person name="Bashyal P."/>
            <person name="Kim T.-S."/>
            <person name="Lee W.-H."/>
            <person name="Kawkins C."/>
            <person name="Kim C.-K."/>
            <person name="Kim J.S."/>
            <person name="Ahn B.O."/>
            <person name="Rhee S.Y."/>
            <person name="Sohng J.K."/>
        </authorList>
    </citation>
    <scope>NUCLEOTIDE SEQUENCE</scope>
    <source>
        <tissue evidence="3">Leaf</tissue>
    </source>
</reference>
<keyword evidence="2" id="KW-0472">Membrane</keyword>
<keyword evidence="2" id="KW-1133">Transmembrane helix</keyword>
<feature type="transmembrane region" description="Helical" evidence="2">
    <location>
        <begin position="93"/>
        <end position="114"/>
    </location>
</feature>
<organism evidence="3 4">
    <name type="scientific">Senna tora</name>
    <dbReference type="NCBI Taxonomy" id="362788"/>
    <lineage>
        <taxon>Eukaryota</taxon>
        <taxon>Viridiplantae</taxon>
        <taxon>Streptophyta</taxon>
        <taxon>Embryophyta</taxon>
        <taxon>Tracheophyta</taxon>
        <taxon>Spermatophyta</taxon>
        <taxon>Magnoliopsida</taxon>
        <taxon>eudicotyledons</taxon>
        <taxon>Gunneridae</taxon>
        <taxon>Pentapetalae</taxon>
        <taxon>rosids</taxon>
        <taxon>fabids</taxon>
        <taxon>Fabales</taxon>
        <taxon>Fabaceae</taxon>
        <taxon>Caesalpinioideae</taxon>
        <taxon>Cassia clade</taxon>
        <taxon>Senna</taxon>
    </lineage>
</organism>
<dbReference type="OrthoDB" id="1931230at2759"/>
<keyword evidence="1" id="KW-0175">Coiled coil</keyword>
<feature type="coiled-coil region" evidence="1">
    <location>
        <begin position="448"/>
        <end position="475"/>
    </location>
</feature>
<sequence>MCSATSSPSFLFLPTKTPSLLQSTNNPGFNPPRPFLCYLRPTIPRRHISASIAEKNYGLSWVSPNQNPSDDFGGWAFVEYPVPPKRKKAFPSYVIVGIGTSLVVLVAAIASFSLSRKGFKIHFGGPLQVLHGILSPIKVRGDQIKNVEVDTSDENDLMPEVTQETVPAPITETVTSATVDKLQRVIIPVSVDSTQEEALSVLKMLKILEDDVEANELCTRREFARWLVKLNTFVERNPKRKIAPIVSITGSVVAAFDDIRVEDPDFVAIQALAEAGVIPSKLYSPSWSNSCGSERQENINFFPERFISRQDLIDWRAQIEYEVFPGVLDQISSKKVSFMDAKEISSHVSPALYVDMWAGDRSLHRKVFGQSKRFQPNKPSTKAQAAVALTSGSMKEVISAELSRMEAENSARAAEAEEIRSELLRRGDIQKLWDEKLNEEKIRGSDVERHYLDALNNLEAEKVNLDNNYAEHLKEKAAMDCQRQLLLSLKKEVDEMSEMLALERDAYLDEKHIVQQLLKELESKYEEMLDTKSTLEAEREALQIMRSWVEEEARRSQARAAVLEEVGRRWKWVNQA</sequence>
<proteinExistence type="predicted"/>
<dbReference type="AlphaFoldDB" id="A0A834W558"/>
<feature type="coiled-coil region" evidence="1">
    <location>
        <begin position="504"/>
        <end position="545"/>
    </location>
</feature>
<evidence type="ECO:0000256" key="1">
    <source>
        <dbReference type="SAM" id="Coils"/>
    </source>
</evidence>
<evidence type="ECO:0000313" key="4">
    <source>
        <dbReference type="Proteomes" id="UP000634136"/>
    </source>
</evidence>
<name>A0A834W558_9FABA</name>
<dbReference type="Proteomes" id="UP000634136">
    <property type="component" value="Unassembled WGS sequence"/>
</dbReference>